<accession>A0A7G7YQ94</accession>
<dbReference type="Gene3D" id="3.20.20.60">
    <property type="entry name" value="Phosphoenolpyruvate-binding domains"/>
    <property type="match status" value="1"/>
</dbReference>
<dbReference type="PANTHER" id="PTHR32308:SF10">
    <property type="entry name" value="CITRATE LYASE SUBUNIT BETA"/>
    <property type="match status" value="1"/>
</dbReference>
<evidence type="ECO:0000256" key="1">
    <source>
        <dbReference type="ARBA" id="ARBA00001946"/>
    </source>
</evidence>
<proteinExistence type="predicted"/>
<dbReference type="GO" id="GO:0003824">
    <property type="term" value="F:catalytic activity"/>
    <property type="evidence" value="ECO:0007669"/>
    <property type="project" value="InterPro"/>
</dbReference>
<name>A0A7G7YQ94_9CORY</name>
<keyword evidence="3" id="KW-0460">Magnesium</keyword>
<keyword evidence="5" id="KW-1185">Reference proteome</keyword>
<evidence type="ECO:0000313" key="4">
    <source>
        <dbReference type="EMBL" id="QNH96664.1"/>
    </source>
</evidence>
<sequence>MTDLAELYSIADNTLHDVDKDVRGRWATPITWRQPVHTLYMPADKFFTAAETLSEYTEYARQQAAMAIQEATGEQNLEAGLVEVAARVELPPATAPLAAHKLQTQPIEDIRIDLEDGFTQRAVSEGDRDADEDHYAQRAAEALAAWVEDKDPHAPSFAGIRFKSFDPLTRQRGVRTLFIVLKHLHATGTLEKLDERALRLTFPKVQSHHQVTALVRILQSLEQQWGLTRPIPFEVQVEAPQAILGANGDAEPVKIITAAQGRCLSLHYGTYDYSASLGVDAAYQSMEHPVADYAKDMLQVATTSVGVELSDGSTNRIPVGDTESVMTAWQLHTRLVNRHLARGIRQGWDLHPAQLVTRHLTTIAYFRDQWKHSAERLRDYVAGDESRWMDEPATAKAMSSYLRRAFQAGAITEEELAAYNLSLPLLEALQLTGRLSQK</sequence>
<evidence type="ECO:0000256" key="2">
    <source>
        <dbReference type="ARBA" id="ARBA00022723"/>
    </source>
</evidence>
<dbReference type="GO" id="GO:0000287">
    <property type="term" value="F:magnesium ion binding"/>
    <property type="evidence" value="ECO:0007669"/>
    <property type="project" value="TreeGrafter"/>
</dbReference>
<reference evidence="4 5" key="1">
    <citation type="submission" date="2019-12" db="EMBL/GenBank/DDBJ databases">
        <title>Corynebacterium sp. nov., isolated from feces of the Anser Albifrons in China.</title>
        <authorList>
            <person name="Liu Q."/>
        </authorList>
    </citation>
    <scope>NUCLEOTIDE SEQUENCE [LARGE SCALE GENOMIC DNA]</scope>
    <source>
        <strain evidence="4 5">23H37-10</strain>
    </source>
</reference>
<dbReference type="SUPFAM" id="SSF51621">
    <property type="entry name" value="Phosphoenolpyruvate/pyruvate domain"/>
    <property type="match status" value="1"/>
</dbReference>
<dbReference type="PANTHER" id="PTHR32308">
    <property type="entry name" value="LYASE BETA SUBUNIT, PUTATIVE (AFU_ORTHOLOGUE AFUA_4G13030)-RELATED"/>
    <property type="match status" value="1"/>
</dbReference>
<dbReference type="Pfam" id="PF22484">
    <property type="entry name" value="DUF6986"/>
    <property type="match status" value="1"/>
</dbReference>
<evidence type="ECO:0000313" key="5">
    <source>
        <dbReference type="Proteomes" id="UP000515275"/>
    </source>
</evidence>
<dbReference type="GO" id="GO:0006107">
    <property type="term" value="P:oxaloacetate metabolic process"/>
    <property type="evidence" value="ECO:0007669"/>
    <property type="project" value="TreeGrafter"/>
</dbReference>
<dbReference type="EMBL" id="CP046883">
    <property type="protein sequence ID" value="QNH96664.1"/>
    <property type="molecule type" value="Genomic_DNA"/>
</dbReference>
<dbReference type="RefSeq" id="WP_186276851.1">
    <property type="nucleotide sequence ID" value="NZ_CP046883.1"/>
</dbReference>
<protein>
    <submittedName>
        <fullName evidence="4">Uncharacterized protein</fullName>
    </submittedName>
</protein>
<dbReference type="InterPro" id="IPR040442">
    <property type="entry name" value="Pyrv_kinase-like_dom_sf"/>
</dbReference>
<dbReference type="AlphaFoldDB" id="A0A7G7YQ94"/>
<keyword evidence="2" id="KW-0479">Metal-binding</keyword>
<dbReference type="Proteomes" id="UP000515275">
    <property type="component" value="Chromosome"/>
</dbReference>
<evidence type="ECO:0000256" key="3">
    <source>
        <dbReference type="ARBA" id="ARBA00022842"/>
    </source>
</evidence>
<dbReference type="InterPro" id="IPR054255">
    <property type="entry name" value="DUF6986"/>
</dbReference>
<dbReference type="KEGG" id="cans:GP473_08380"/>
<gene>
    <name evidence="4" type="ORF">GP473_08380</name>
</gene>
<comment type="cofactor">
    <cofactor evidence="1">
        <name>Mg(2+)</name>
        <dbReference type="ChEBI" id="CHEBI:18420"/>
    </cofactor>
</comment>
<dbReference type="InterPro" id="IPR015813">
    <property type="entry name" value="Pyrv/PenolPyrv_kinase-like_dom"/>
</dbReference>
<organism evidence="4 5">
    <name type="scientific">Corynebacterium anserum</name>
    <dbReference type="NCBI Taxonomy" id="2684406"/>
    <lineage>
        <taxon>Bacteria</taxon>
        <taxon>Bacillati</taxon>
        <taxon>Actinomycetota</taxon>
        <taxon>Actinomycetes</taxon>
        <taxon>Mycobacteriales</taxon>
        <taxon>Corynebacteriaceae</taxon>
        <taxon>Corynebacterium</taxon>
    </lineage>
</organism>